<dbReference type="EMBL" id="JADQDF010000001">
    <property type="protein sequence ID" value="MBW0131478.1"/>
    <property type="molecule type" value="Genomic_DNA"/>
</dbReference>
<sequence length="150" mass="16930">MAGPSNVPVFERFFRSVAQLKVDRNDVKRFREFVDEMVDDIAIAGRNSARANGRDVIAPMDLPITKGLQERMREFDKLDEAADIRTVLAGVVRRPPADVTFSEETEEMLPEVFGGLGIAFARALRTVGPELVHPAPELWDRVTDLFRQVY</sequence>
<dbReference type="InterPro" id="IPR015207">
    <property type="entry name" value="DUF1931"/>
</dbReference>
<dbReference type="RefSeq" id="WP_218588874.1">
    <property type="nucleotide sequence ID" value="NZ_JADQDE010000020.1"/>
</dbReference>
<gene>
    <name evidence="1" type="ORF">I4I82_27910</name>
</gene>
<evidence type="ECO:0000313" key="1">
    <source>
        <dbReference type="EMBL" id="MBW0131478.1"/>
    </source>
</evidence>
<dbReference type="Proteomes" id="UP000694300">
    <property type="component" value="Unassembled WGS sequence"/>
</dbReference>
<protein>
    <submittedName>
        <fullName evidence="1">DUF1931 family protein</fullName>
    </submittedName>
</protein>
<proteinExistence type="predicted"/>
<organism evidence="1 2">
    <name type="scientific">Pseudonocardia oceani</name>
    <dbReference type="NCBI Taxonomy" id="2792013"/>
    <lineage>
        <taxon>Bacteria</taxon>
        <taxon>Bacillati</taxon>
        <taxon>Actinomycetota</taxon>
        <taxon>Actinomycetes</taxon>
        <taxon>Pseudonocardiales</taxon>
        <taxon>Pseudonocardiaceae</taxon>
        <taxon>Pseudonocardia</taxon>
    </lineage>
</organism>
<accession>A0ABS6UGW3</accession>
<dbReference type="CDD" id="cd22923">
    <property type="entry name" value="HFD_Aq328-like_rpt2"/>
    <property type="match status" value="1"/>
</dbReference>
<reference evidence="1 2" key="1">
    <citation type="submission" date="2020-11" db="EMBL/GenBank/DDBJ databases">
        <title>Pseudonocardia abyssalis sp. nov. and Pseudonocardia oceani sp. nov., description and phylogenomic analysis of two novel actinomycetes isolated from the deep Southern Ocean.</title>
        <authorList>
            <person name="Parra J."/>
        </authorList>
    </citation>
    <scope>NUCLEOTIDE SEQUENCE [LARGE SCALE GENOMIC DNA]</scope>
    <source>
        <strain evidence="2">KRD185</strain>
    </source>
</reference>
<evidence type="ECO:0000313" key="2">
    <source>
        <dbReference type="Proteomes" id="UP000694300"/>
    </source>
</evidence>
<comment type="caution">
    <text evidence="1">The sequence shown here is derived from an EMBL/GenBank/DDBJ whole genome shotgun (WGS) entry which is preliminary data.</text>
</comment>
<keyword evidence="2" id="KW-1185">Reference proteome</keyword>
<dbReference type="Pfam" id="PF09123">
    <property type="entry name" value="DUF1931"/>
    <property type="match status" value="1"/>
</dbReference>
<name>A0ABS6UGW3_9PSEU</name>